<organism evidence="3">
    <name type="scientific">uncultured Acidimicrobiales bacterium</name>
    <dbReference type="NCBI Taxonomy" id="310071"/>
    <lineage>
        <taxon>Bacteria</taxon>
        <taxon>Bacillati</taxon>
        <taxon>Actinomycetota</taxon>
        <taxon>Acidimicrobiia</taxon>
        <taxon>Acidimicrobiales</taxon>
        <taxon>environmental samples</taxon>
    </lineage>
</organism>
<name>A0A6J4J2P3_9ACTN</name>
<keyword evidence="1" id="KW-1133">Transmembrane helix</keyword>
<reference evidence="3" key="1">
    <citation type="submission" date="2020-02" db="EMBL/GenBank/DDBJ databases">
        <authorList>
            <person name="Meier V. D."/>
        </authorList>
    </citation>
    <scope>NUCLEOTIDE SEQUENCE</scope>
    <source>
        <strain evidence="3">AVDCRST_MAG76</strain>
    </source>
</reference>
<proteinExistence type="predicted"/>
<evidence type="ECO:0000256" key="1">
    <source>
        <dbReference type="SAM" id="Phobius"/>
    </source>
</evidence>
<evidence type="ECO:0000259" key="2">
    <source>
        <dbReference type="Pfam" id="PF20059"/>
    </source>
</evidence>
<dbReference type="InterPro" id="IPR045597">
    <property type="entry name" value="DUF6458"/>
</dbReference>
<dbReference type="AlphaFoldDB" id="A0A6J4J2P3"/>
<keyword evidence="1" id="KW-0812">Transmembrane</keyword>
<feature type="domain" description="DUF6458" evidence="2">
    <location>
        <begin position="16"/>
        <end position="92"/>
    </location>
</feature>
<dbReference type="Pfam" id="PF20059">
    <property type="entry name" value="DUF6458"/>
    <property type="match status" value="1"/>
</dbReference>
<evidence type="ECO:0000313" key="3">
    <source>
        <dbReference type="EMBL" id="CAA9266246.1"/>
    </source>
</evidence>
<sequence length="95" mass="9975">MTSSLGDVPKNEGAHMGIGAGIFLIAIGAILTFALNKQDIAGIDLPVVGVILMLAGLAGIILDLVIFAPRRRGVRDSAVVDPAYGSRTVVERERY</sequence>
<dbReference type="EMBL" id="CADCSZ010000185">
    <property type="protein sequence ID" value="CAA9266246.1"/>
    <property type="molecule type" value="Genomic_DNA"/>
</dbReference>
<protein>
    <recommendedName>
        <fullName evidence="2">DUF6458 domain-containing protein</fullName>
    </recommendedName>
</protein>
<keyword evidence="1" id="KW-0472">Membrane</keyword>
<gene>
    <name evidence="3" type="ORF">AVDCRST_MAG76-3042</name>
</gene>
<feature type="transmembrane region" description="Helical" evidence="1">
    <location>
        <begin position="47"/>
        <end position="68"/>
    </location>
</feature>
<feature type="transmembrane region" description="Helical" evidence="1">
    <location>
        <begin position="12"/>
        <end position="35"/>
    </location>
</feature>
<accession>A0A6J4J2P3</accession>